<sequence length="165" mass="17181">MEDILASIRRILSEDEASGAKAPASDDVLLLDPSMMVNETTKVTPPPEPVPAASAPEPAPEPAAPGPAQEHVAESPAGASGEAAAPEGLVAPDTAESAAVSVLGLIRALAADRATPVHRTGPTIEDLVREELRPLLKAWLDAHLPALVERLVRNEIERVVNRAVP</sequence>
<evidence type="ECO:0000256" key="1">
    <source>
        <dbReference type="SAM" id="MobiDB-lite"/>
    </source>
</evidence>
<protein>
    <submittedName>
        <fullName evidence="2">DUF2497 domain-containing protein</fullName>
    </submittedName>
</protein>
<reference evidence="2" key="1">
    <citation type="journal article" date="2020" name="mSystems">
        <title>Genome- and Community-Level Interaction Insights into Carbon Utilization and Element Cycling Functions of Hydrothermarchaeota in Hydrothermal Sediment.</title>
        <authorList>
            <person name="Zhou Z."/>
            <person name="Liu Y."/>
            <person name="Xu W."/>
            <person name="Pan J."/>
            <person name="Luo Z.H."/>
            <person name="Li M."/>
        </authorList>
    </citation>
    <scope>NUCLEOTIDE SEQUENCE</scope>
    <source>
        <strain evidence="2">SpSt-997</strain>
    </source>
</reference>
<evidence type="ECO:0000313" key="2">
    <source>
        <dbReference type="EMBL" id="HGC42108.1"/>
    </source>
</evidence>
<feature type="region of interest" description="Disordered" evidence="1">
    <location>
        <begin position="13"/>
        <end position="92"/>
    </location>
</feature>
<dbReference type="Pfam" id="PF10691">
    <property type="entry name" value="DUF2497"/>
    <property type="match status" value="1"/>
</dbReference>
<dbReference type="EMBL" id="DTQM01000051">
    <property type="protein sequence ID" value="HGC42108.1"/>
    <property type="molecule type" value="Genomic_DNA"/>
</dbReference>
<gene>
    <name evidence="2" type="ORF">ENY07_02640</name>
</gene>
<name>A0A8J4H936_9PROT</name>
<dbReference type="InterPro" id="IPR019632">
    <property type="entry name" value="DUF2497"/>
</dbReference>
<feature type="compositionally biased region" description="Low complexity" evidence="1">
    <location>
        <begin position="74"/>
        <end position="88"/>
    </location>
</feature>
<accession>A0A8J4H936</accession>
<organism evidence="2">
    <name type="scientific">Acidicaldus sp</name>
    <dbReference type="NCBI Taxonomy" id="1872105"/>
    <lineage>
        <taxon>Bacteria</taxon>
        <taxon>Pseudomonadati</taxon>
        <taxon>Pseudomonadota</taxon>
        <taxon>Alphaproteobacteria</taxon>
        <taxon>Acetobacterales</taxon>
        <taxon>Acetobacteraceae</taxon>
        <taxon>Acidicaldus</taxon>
    </lineage>
</organism>
<dbReference type="AlphaFoldDB" id="A0A8J4H936"/>
<comment type="caution">
    <text evidence="2">The sequence shown here is derived from an EMBL/GenBank/DDBJ whole genome shotgun (WGS) entry which is preliminary data.</text>
</comment>
<proteinExistence type="predicted"/>